<proteinExistence type="predicted"/>
<accession>A0A9P5T5L5</accession>
<keyword evidence="2" id="KW-1185">Reference proteome</keyword>
<evidence type="ECO:0000313" key="1">
    <source>
        <dbReference type="EMBL" id="KAF8476647.1"/>
    </source>
</evidence>
<sequence length="254" mass="27903">MANMIRSPKSGSDWNLNELQAYNITVSTESPDIFYGMPLPTTESLSSLDAHIVSGTLNTQGLSDETYRLMQYMDLASKPSAGQDSAILEFTKEFLRVLGFENLKSASTDISLIQGFATVLLVVQDDNAIITDRNPEAQVIAEAIAAFQLNNSTRGQLGQPLLDSMVIPCITMTYTRPIFYLVPVTQELSQAVAFGLFPPNPTVVKRCVASPKSGRIFDGMETPDFRQLALRHFIAFRTVAETHWSAFMIPAGIA</sequence>
<dbReference type="AlphaFoldDB" id="A0A9P5T5L5"/>
<protein>
    <submittedName>
        <fullName evidence="1">Uncharacterized protein</fullName>
    </submittedName>
</protein>
<name>A0A9P5T5L5_9AGAM</name>
<organism evidence="1 2">
    <name type="scientific">Russula ochroleuca</name>
    <dbReference type="NCBI Taxonomy" id="152965"/>
    <lineage>
        <taxon>Eukaryota</taxon>
        <taxon>Fungi</taxon>
        <taxon>Dikarya</taxon>
        <taxon>Basidiomycota</taxon>
        <taxon>Agaricomycotina</taxon>
        <taxon>Agaricomycetes</taxon>
        <taxon>Russulales</taxon>
        <taxon>Russulaceae</taxon>
        <taxon>Russula</taxon>
    </lineage>
</organism>
<reference evidence="1" key="1">
    <citation type="submission" date="2019-10" db="EMBL/GenBank/DDBJ databases">
        <authorList>
            <consortium name="DOE Joint Genome Institute"/>
            <person name="Kuo A."/>
            <person name="Miyauchi S."/>
            <person name="Kiss E."/>
            <person name="Drula E."/>
            <person name="Kohler A."/>
            <person name="Sanchez-Garcia M."/>
            <person name="Andreopoulos B."/>
            <person name="Barry K.W."/>
            <person name="Bonito G."/>
            <person name="Buee M."/>
            <person name="Carver A."/>
            <person name="Chen C."/>
            <person name="Cichocki N."/>
            <person name="Clum A."/>
            <person name="Culley D."/>
            <person name="Crous P.W."/>
            <person name="Fauchery L."/>
            <person name="Girlanda M."/>
            <person name="Hayes R."/>
            <person name="Keri Z."/>
            <person name="LaButti K."/>
            <person name="Lipzen A."/>
            <person name="Lombard V."/>
            <person name="Magnuson J."/>
            <person name="Maillard F."/>
            <person name="Morin E."/>
            <person name="Murat C."/>
            <person name="Nolan M."/>
            <person name="Ohm R."/>
            <person name="Pangilinan J."/>
            <person name="Pereira M."/>
            <person name="Perotto S."/>
            <person name="Peter M."/>
            <person name="Riley R."/>
            <person name="Sitrit Y."/>
            <person name="Stielow B."/>
            <person name="Szollosi G."/>
            <person name="Zifcakova L."/>
            <person name="Stursova M."/>
            <person name="Spatafora J.W."/>
            <person name="Tedersoo L."/>
            <person name="Vaario L.-M."/>
            <person name="Yamada A."/>
            <person name="Yan M."/>
            <person name="Wang P."/>
            <person name="Xu J."/>
            <person name="Bruns T."/>
            <person name="Baldrian P."/>
            <person name="Vilgalys R."/>
            <person name="Henrissat B."/>
            <person name="Grigoriev I.V."/>
            <person name="Hibbett D."/>
            <person name="Nagy L.G."/>
            <person name="Martin F.M."/>
        </authorList>
    </citation>
    <scope>NUCLEOTIDE SEQUENCE</scope>
    <source>
        <strain evidence="1">Prilba</strain>
    </source>
</reference>
<comment type="caution">
    <text evidence="1">The sequence shown here is derived from an EMBL/GenBank/DDBJ whole genome shotgun (WGS) entry which is preliminary data.</text>
</comment>
<evidence type="ECO:0000313" key="2">
    <source>
        <dbReference type="Proteomes" id="UP000759537"/>
    </source>
</evidence>
<dbReference type="Proteomes" id="UP000759537">
    <property type="component" value="Unassembled WGS sequence"/>
</dbReference>
<dbReference type="OrthoDB" id="3253976at2759"/>
<gene>
    <name evidence="1" type="ORF">DFH94DRAFT_803907</name>
</gene>
<reference evidence="1" key="2">
    <citation type="journal article" date="2020" name="Nat. Commun.">
        <title>Large-scale genome sequencing of mycorrhizal fungi provides insights into the early evolution of symbiotic traits.</title>
        <authorList>
            <person name="Miyauchi S."/>
            <person name="Kiss E."/>
            <person name="Kuo A."/>
            <person name="Drula E."/>
            <person name="Kohler A."/>
            <person name="Sanchez-Garcia M."/>
            <person name="Morin E."/>
            <person name="Andreopoulos B."/>
            <person name="Barry K.W."/>
            <person name="Bonito G."/>
            <person name="Buee M."/>
            <person name="Carver A."/>
            <person name="Chen C."/>
            <person name="Cichocki N."/>
            <person name="Clum A."/>
            <person name="Culley D."/>
            <person name="Crous P.W."/>
            <person name="Fauchery L."/>
            <person name="Girlanda M."/>
            <person name="Hayes R.D."/>
            <person name="Keri Z."/>
            <person name="LaButti K."/>
            <person name="Lipzen A."/>
            <person name="Lombard V."/>
            <person name="Magnuson J."/>
            <person name="Maillard F."/>
            <person name="Murat C."/>
            <person name="Nolan M."/>
            <person name="Ohm R.A."/>
            <person name="Pangilinan J."/>
            <person name="Pereira M.F."/>
            <person name="Perotto S."/>
            <person name="Peter M."/>
            <person name="Pfister S."/>
            <person name="Riley R."/>
            <person name="Sitrit Y."/>
            <person name="Stielow J.B."/>
            <person name="Szollosi G."/>
            <person name="Zifcakova L."/>
            <person name="Stursova M."/>
            <person name="Spatafora J.W."/>
            <person name="Tedersoo L."/>
            <person name="Vaario L.M."/>
            <person name="Yamada A."/>
            <person name="Yan M."/>
            <person name="Wang P."/>
            <person name="Xu J."/>
            <person name="Bruns T."/>
            <person name="Baldrian P."/>
            <person name="Vilgalys R."/>
            <person name="Dunand C."/>
            <person name="Henrissat B."/>
            <person name="Grigoriev I.V."/>
            <person name="Hibbett D."/>
            <person name="Nagy L.G."/>
            <person name="Martin F.M."/>
        </authorList>
    </citation>
    <scope>NUCLEOTIDE SEQUENCE</scope>
    <source>
        <strain evidence="1">Prilba</strain>
    </source>
</reference>
<dbReference type="EMBL" id="WHVB01000014">
    <property type="protein sequence ID" value="KAF8476647.1"/>
    <property type="molecule type" value="Genomic_DNA"/>
</dbReference>